<keyword evidence="2" id="KW-1185">Reference proteome</keyword>
<sequence length="93" mass="10494">MGEGTFLKKDDPKIIVLMQQELLSSLAFEVHIKTDQSFEDAWKATRFVPGITSSFEYSTGSTILCQINERLDGLCEVEHQPPEKPLTYQACRG</sequence>
<dbReference type="Proteomes" id="UP001172457">
    <property type="component" value="Chromosome 3"/>
</dbReference>
<organism evidence="1 2">
    <name type="scientific">Centaurea solstitialis</name>
    <name type="common">yellow star-thistle</name>
    <dbReference type="NCBI Taxonomy" id="347529"/>
    <lineage>
        <taxon>Eukaryota</taxon>
        <taxon>Viridiplantae</taxon>
        <taxon>Streptophyta</taxon>
        <taxon>Embryophyta</taxon>
        <taxon>Tracheophyta</taxon>
        <taxon>Spermatophyta</taxon>
        <taxon>Magnoliopsida</taxon>
        <taxon>eudicotyledons</taxon>
        <taxon>Gunneridae</taxon>
        <taxon>Pentapetalae</taxon>
        <taxon>asterids</taxon>
        <taxon>campanulids</taxon>
        <taxon>Asterales</taxon>
        <taxon>Asteraceae</taxon>
        <taxon>Carduoideae</taxon>
        <taxon>Cardueae</taxon>
        <taxon>Centaureinae</taxon>
        <taxon>Centaurea</taxon>
    </lineage>
</organism>
<protein>
    <submittedName>
        <fullName evidence="1">Uncharacterized protein</fullName>
    </submittedName>
</protein>
<evidence type="ECO:0000313" key="2">
    <source>
        <dbReference type="Proteomes" id="UP001172457"/>
    </source>
</evidence>
<comment type="caution">
    <text evidence="1">The sequence shown here is derived from an EMBL/GenBank/DDBJ whole genome shotgun (WGS) entry which is preliminary data.</text>
</comment>
<evidence type="ECO:0000313" key="1">
    <source>
        <dbReference type="EMBL" id="KAJ9558207.1"/>
    </source>
</evidence>
<dbReference type="EMBL" id="JARYMX010000003">
    <property type="protein sequence ID" value="KAJ9558207.1"/>
    <property type="molecule type" value="Genomic_DNA"/>
</dbReference>
<reference evidence="1" key="1">
    <citation type="submission" date="2023-03" db="EMBL/GenBank/DDBJ databases">
        <title>Chromosome-scale reference genome and RAD-based genetic map of yellow starthistle (Centaurea solstitialis) reveal putative structural variation and QTLs associated with invader traits.</title>
        <authorList>
            <person name="Reatini B."/>
            <person name="Cang F.A."/>
            <person name="Jiang Q."/>
            <person name="Mckibben M.T.W."/>
            <person name="Barker M.S."/>
            <person name="Rieseberg L.H."/>
            <person name="Dlugosch K.M."/>
        </authorList>
    </citation>
    <scope>NUCLEOTIDE SEQUENCE</scope>
    <source>
        <strain evidence="1">CAN-66</strain>
        <tissue evidence="1">Leaf</tissue>
    </source>
</reference>
<dbReference type="AlphaFoldDB" id="A0AA38TV53"/>
<proteinExistence type="predicted"/>
<name>A0AA38TV53_9ASTR</name>
<accession>A0AA38TV53</accession>
<gene>
    <name evidence="1" type="ORF">OSB04_012821</name>
</gene>